<proteinExistence type="predicted"/>
<gene>
    <name evidence="2" type="ORF">BEWA_012500</name>
</gene>
<dbReference type="RefSeq" id="XP_004832143.1">
    <property type="nucleotide sequence ID" value="XM_004832086.1"/>
</dbReference>
<sequence>MDWNIINKKLKLLGYDFPNSCLESFKTIVLKLEEEQIRLYEIPQRGKLKASDQTTWMKGFLNYCRDLGVVVEKEMLSGKDLSPQAKMHLLNKLLNIAIKEKYQDASEEGHIHEFSLPVEQETKSETIASAVAQINEILAKLQVPPLEEDAGESEAKPQTTSEDDNESIYSLCQIDGSAHDANVDRTTLLLRSLYTHDLRKLQSDIIWLTRRYGKIVGAQGALLETKS</sequence>
<dbReference type="GeneID" id="15804326"/>
<reference evidence="2 3" key="1">
    <citation type="journal article" date="2012" name="BMC Genomics">
        <title>Comparative genomic analysis and phylogenetic position of Theileria equi.</title>
        <authorList>
            <person name="Kappmeyer L.S."/>
            <person name="Thiagarajan M."/>
            <person name="Herndon D.R."/>
            <person name="Ramsay J.D."/>
            <person name="Caler E."/>
            <person name="Djikeng A."/>
            <person name="Gillespie J.J."/>
            <person name="Lau A.O."/>
            <person name="Roalson E.H."/>
            <person name="Silva J.C."/>
            <person name="Silva M.G."/>
            <person name="Suarez C.E."/>
            <person name="Ueti M.W."/>
            <person name="Nene V.M."/>
            <person name="Mealey R.H."/>
            <person name="Knowles D.P."/>
            <person name="Brayton K.A."/>
        </authorList>
    </citation>
    <scope>NUCLEOTIDE SEQUENCE [LARGE SCALE GENOMIC DNA]</scope>
    <source>
        <strain evidence="2 3">WA</strain>
    </source>
</reference>
<dbReference type="VEuPathDB" id="PiroplasmaDB:BEWA_012500"/>
<feature type="region of interest" description="Disordered" evidence="1">
    <location>
        <begin position="145"/>
        <end position="166"/>
    </location>
</feature>
<name>L1LBH8_THEEQ</name>
<dbReference type="Pfam" id="PF10036">
    <property type="entry name" value="RLL"/>
    <property type="match status" value="1"/>
</dbReference>
<dbReference type="EMBL" id="ACOU01000004">
    <property type="protein sequence ID" value="EKX72691.1"/>
    <property type="molecule type" value="Genomic_DNA"/>
</dbReference>
<dbReference type="STRING" id="1537102.L1LBH8"/>
<protein>
    <submittedName>
        <fullName evidence="2">Uncharacterized protein</fullName>
    </submittedName>
</protein>
<dbReference type="AlphaFoldDB" id="L1LBH8"/>
<comment type="caution">
    <text evidence="2">The sequence shown here is derived from an EMBL/GenBank/DDBJ whole genome shotgun (WGS) entry which is preliminary data.</text>
</comment>
<organism evidence="2 3">
    <name type="scientific">Theileria equi strain WA</name>
    <dbReference type="NCBI Taxonomy" id="1537102"/>
    <lineage>
        <taxon>Eukaryota</taxon>
        <taxon>Sar</taxon>
        <taxon>Alveolata</taxon>
        <taxon>Apicomplexa</taxon>
        <taxon>Aconoidasida</taxon>
        <taxon>Piroplasmida</taxon>
        <taxon>Theileriidae</taxon>
        <taxon>Theileria</taxon>
    </lineage>
</organism>
<dbReference type="eggNOG" id="ENOG502QXNE">
    <property type="taxonomic scope" value="Eukaryota"/>
</dbReference>
<evidence type="ECO:0000313" key="2">
    <source>
        <dbReference type="EMBL" id="EKX72691.1"/>
    </source>
</evidence>
<keyword evidence="3" id="KW-1185">Reference proteome</keyword>
<evidence type="ECO:0000313" key="3">
    <source>
        <dbReference type="Proteomes" id="UP000031512"/>
    </source>
</evidence>
<evidence type="ECO:0000256" key="1">
    <source>
        <dbReference type="SAM" id="MobiDB-lite"/>
    </source>
</evidence>
<accession>L1LBH8</accession>
<dbReference type="KEGG" id="beq:BEWA_012500"/>
<dbReference type="InterPro" id="IPR019265">
    <property type="entry name" value="RTRAF"/>
</dbReference>
<dbReference type="Proteomes" id="UP000031512">
    <property type="component" value="Unassembled WGS sequence"/>
</dbReference>
<dbReference type="PANTHER" id="PTHR15924">
    <property type="entry name" value="CLE"/>
    <property type="match status" value="1"/>
</dbReference>
<dbReference type="OrthoDB" id="514167at2759"/>